<feature type="compositionally biased region" description="Gly residues" evidence="1">
    <location>
        <begin position="1"/>
        <end position="11"/>
    </location>
</feature>
<feature type="non-terminal residue" evidence="2">
    <location>
        <position position="247"/>
    </location>
</feature>
<feature type="compositionally biased region" description="Basic and acidic residues" evidence="1">
    <location>
        <begin position="232"/>
        <end position="247"/>
    </location>
</feature>
<feature type="compositionally biased region" description="Gly residues" evidence="1">
    <location>
        <begin position="69"/>
        <end position="78"/>
    </location>
</feature>
<proteinExistence type="predicted"/>
<feature type="region of interest" description="Disordered" evidence="1">
    <location>
        <begin position="200"/>
        <end position="247"/>
    </location>
</feature>
<dbReference type="AlphaFoldDB" id="A0A6J4H6E5"/>
<name>A0A6J4H6E5_9PROT</name>
<gene>
    <name evidence="2" type="ORF">AVDCRST_MAG27-156</name>
</gene>
<organism evidence="2">
    <name type="scientific">uncultured Craurococcus sp</name>
    <dbReference type="NCBI Taxonomy" id="1135998"/>
    <lineage>
        <taxon>Bacteria</taxon>
        <taxon>Pseudomonadati</taxon>
        <taxon>Pseudomonadota</taxon>
        <taxon>Alphaproteobacteria</taxon>
        <taxon>Acetobacterales</taxon>
        <taxon>Acetobacteraceae</taxon>
        <taxon>Craurococcus</taxon>
        <taxon>environmental samples</taxon>
    </lineage>
</organism>
<feature type="region of interest" description="Disordered" evidence="1">
    <location>
        <begin position="1"/>
        <end position="86"/>
    </location>
</feature>
<dbReference type="EMBL" id="CADCTD010000003">
    <property type="protein sequence ID" value="CAA9215495.1"/>
    <property type="molecule type" value="Genomic_DNA"/>
</dbReference>
<evidence type="ECO:0000313" key="2">
    <source>
        <dbReference type="EMBL" id="CAA9215495.1"/>
    </source>
</evidence>
<reference evidence="2" key="1">
    <citation type="submission" date="2020-02" db="EMBL/GenBank/DDBJ databases">
        <authorList>
            <person name="Meier V. D."/>
        </authorList>
    </citation>
    <scope>NUCLEOTIDE SEQUENCE</scope>
    <source>
        <strain evidence="2">AVDCRST_MAG27</strain>
    </source>
</reference>
<evidence type="ECO:0000256" key="1">
    <source>
        <dbReference type="SAM" id="MobiDB-lite"/>
    </source>
</evidence>
<feature type="compositionally biased region" description="Basic residues" evidence="1">
    <location>
        <begin position="14"/>
        <end position="39"/>
    </location>
</feature>
<protein>
    <submittedName>
        <fullName evidence="2">3-oxoacyl-[ACP] reductase</fullName>
    </submittedName>
</protein>
<sequence length="247" mass="25660">VRFQGQAGGGLRRQPGHRPVHRARLRAGRRRRLRLRPGRRAAGGGAGGDRGARRPGPCGALRPRRRAGGEGLCGGGGRGARRDRRAGEQCQRLRLAGHRGALGAGPLGRRHGDGAGDACRPALPRAGAGQHPQRLLHLGLPALGADAGLCGGEGAANQLHRLPGGDVCAEGDPGECGGAGLHRIPRRLLGAAADLRPQALQRHPRQHSLRPDGHAGGGGECRALPGEPAGRLGDRPDDHRRRRADAL</sequence>
<feature type="non-terminal residue" evidence="2">
    <location>
        <position position="1"/>
    </location>
</feature>
<accession>A0A6J4H6E5</accession>